<dbReference type="GO" id="GO:0012505">
    <property type="term" value="C:endomembrane system"/>
    <property type="evidence" value="ECO:0007669"/>
    <property type="project" value="UniProtKB-SubCell"/>
</dbReference>
<comment type="caution">
    <text evidence="7">The sequence shown here is derived from an EMBL/GenBank/DDBJ whole genome shotgun (WGS) entry which is preliminary data.</text>
</comment>
<dbReference type="Proteomes" id="UP000217005">
    <property type="component" value="Unassembled WGS sequence"/>
</dbReference>
<keyword evidence="3 5" id="KW-1133">Transmembrane helix</keyword>
<proteinExistence type="predicted"/>
<protein>
    <recommendedName>
        <fullName evidence="6">DUF202 domain-containing protein</fullName>
    </recommendedName>
</protein>
<gene>
    <name evidence="7" type="ORF">CEG14_01175</name>
</gene>
<keyword evidence="4 5" id="KW-0472">Membrane</keyword>
<feature type="domain" description="DUF202" evidence="6">
    <location>
        <begin position="5"/>
        <end position="66"/>
    </location>
</feature>
<feature type="transmembrane region" description="Helical" evidence="5">
    <location>
        <begin position="83"/>
        <end position="103"/>
    </location>
</feature>
<dbReference type="Pfam" id="PF02656">
    <property type="entry name" value="DUF202"/>
    <property type="match status" value="1"/>
</dbReference>
<feature type="transmembrane region" description="Helical" evidence="5">
    <location>
        <begin position="20"/>
        <end position="36"/>
    </location>
</feature>
<feature type="transmembrane region" description="Helical" evidence="5">
    <location>
        <begin position="42"/>
        <end position="62"/>
    </location>
</feature>
<dbReference type="InterPro" id="IPR003807">
    <property type="entry name" value="DUF202"/>
</dbReference>
<keyword evidence="2 5" id="KW-0812">Transmembrane</keyword>
<evidence type="ECO:0000256" key="3">
    <source>
        <dbReference type="ARBA" id="ARBA00022989"/>
    </source>
</evidence>
<dbReference type="OrthoDB" id="3701077at2"/>
<dbReference type="AlphaFoldDB" id="A0A261SSP6"/>
<evidence type="ECO:0000256" key="5">
    <source>
        <dbReference type="SAM" id="Phobius"/>
    </source>
</evidence>
<comment type="subcellular location">
    <subcellularLocation>
        <location evidence="1">Endomembrane system</location>
        <topology evidence="1">Multi-pass membrane protein</topology>
    </subcellularLocation>
</comment>
<name>A0A261SSP6_9BORD</name>
<organism evidence="7 8">
    <name type="scientific">Bordetella genomosp. 1</name>
    <dbReference type="NCBI Taxonomy" id="1395607"/>
    <lineage>
        <taxon>Bacteria</taxon>
        <taxon>Pseudomonadati</taxon>
        <taxon>Pseudomonadota</taxon>
        <taxon>Betaproteobacteria</taxon>
        <taxon>Burkholderiales</taxon>
        <taxon>Alcaligenaceae</taxon>
        <taxon>Bordetella</taxon>
    </lineage>
</organism>
<sequence>MTSRDPGLQPERTLLAWRRTMLALFANALLLVRVGWTQPRSALLVAAALLLCGSAFCWGVWCRRRVVSAQGPARCGAKGRMHAWLAALSLCACVVAMMGMLSAP</sequence>
<evidence type="ECO:0000256" key="4">
    <source>
        <dbReference type="ARBA" id="ARBA00023136"/>
    </source>
</evidence>
<evidence type="ECO:0000256" key="2">
    <source>
        <dbReference type="ARBA" id="ARBA00022692"/>
    </source>
</evidence>
<dbReference type="EMBL" id="NEVL01000001">
    <property type="protein sequence ID" value="OZI40409.1"/>
    <property type="molecule type" value="Genomic_DNA"/>
</dbReference>
<reference evidence="7 8" key="1">
    <citation type="submission" date="2017-05" db="EMBL/GenBank/DDBJ databases">
        <title>Complete and WGS of Bordetella genogroups.</title>
        <authorList>
            <person name="Spilker T."/>
            <person name="LiPuma J."/>
        </authorList>
    </citation>
    <scope>NUCLEOTIDE SEQUENCE [LARGE SCALE GENOMIC DNA]</scope>
    <source>
        <strain evidence="7 8">AU17610</strain>
    </source>
</reference>
<evidence type="ECO:0000259" key="6">
    <source>
        <dbReference type="Pfam" id="PF02656"/>
    </source>
</evidence>
<accession>A0A261SSP6</accession>
<evidence type="ECO:0000313" key="7">
    <source>
        <dbReference type="EMBL" id="OZI40409.1"/>
    </source>
</evidence>
<evidence type="ECO:0000256" key="1">
    <source>
        <dbReference type="ARBA" id="ARBA00004127"/>
    </source>
</evidence>
<evidence type="ECO:0000313" key="8">
    <source>
        <dbReference type="Proteomes" id="UP000217005"/>
    </source>
</evidence>